<keyword evidence="4 7" id="KW-0133">Cell shape</keyword>
<dbReference type="GO" id="GO:0016740">
    <property type="term" value="F:transferase activity"/>
    <property type="evidence" value="ECO:0007669"/>
    <property type="project" value="UniProtKB-KW"/>
</dbReference>
<protein>
    <submittedName>
        <fullName evidence="10">L,D-transpeptidase</fullName>
    </submittedName>
</protein>
<proteinExistence type="inferred from homology"/>
<keyword evidence="6 7" id="KW-0961">Cell wall biogenesis/degradation</keyword>
<evidence type="ECO:0000256" key="5">
    <source>
        <dbReference type="ARBA" id="ARBA00022984"/>
    </source>
</evidence>
<dbReference type="OrthoDB" id="9809748at2"/>
<evidence type="ECO:0000256" key="4">
    <source>
        <dbReference type="ARBA" id="ARBA00022960"/>
    </source>
</evidence>
<feature type="active site" description="Nucleophile" evidence="7">
    <location>
        <position position="245"/>
    </location>
</feature>
<feature type="signal peptide" evidence="8">
    <location>
        <begin position="1"/>
        <end position="27"/>
    </location>
</feature>
<dbReference type="RefSeq" id="WP_138564073.1">
    <property type="nucleotide sequence ID" value="NZ_CP040602.1"/>
</dbReference>
<dbReference type="GO" id="GO:0071555">
    <property type="term" value="P:cell wall organization"/>
    <property type="evidence" value="ECO:0007669"/>
    <property type="project" value="UniProtKB-UniRule"/>
</dbReference>
<reference evidence="10 11" key="1">
    <citation type="submission" date="2019-05" db="EMBL/GenBank/DDBJ databases">
        <title>Thiomicrorhabdus sediminis sp. nov, a novel sulfur-oxidizing bacterium isolated from coastal sediment.</title>
        <authorList>
            <person name="Liu X."/>
        </authorList>
    </citation>
    <scope>NUCLEOTIDE SEQUENCE [LARGE SCALE GENOMIC DNA]</scope>
    <source>
        <strain evidence="10 11">G1</strain>
    </source>
</reference>
<dbReference type="UniPathway" id="UPA00219"/>
<evidence type="ECO:0000256" key="1">
    <source>
        <dbReference type="ARBA" id="ARBA00004752"/>
    </source>
</evidence>
<dbReference type="InterPro" id="IPR038063">
    <property type="entry name" value="Transpep_catalytic_dom"/>
</dbReference>
<dbReference type="PROSITE" id="PS52029">
    <property type="entry name" value="LD_TPASE"/>
    <property type="match status" value="1"/>
</dbReference>
<evidence type="ECO:0000313" key="10">
    <source>
        <dbReference type="EMBL" id="QCU89577.1"/>
    </source>
</evidence>
<dbReference type="Proteomes" id="UP000304864">
    <property type="component" value="Chromosome"/>
</dbReference>
<feature type="chain" id="PRO_5020274434" evidence="8">
    <location>
        <begin position="28"/>
        <end position="359"/>
    </location>
</feature>
<name>A0A4P9K5P3_9GAMM</name>
<keyword evidence="8" id="KW-0732">Signal</keyword>
<feature type="active site" description="Proton donor/acceptor" evidence="7">
    <location>
        <position position="228"/>
    </location>
</feature>
<dbReference type="EMBL" id="CP040602">
    <property type="protein sequence ID" value="QCU89577.1"/>
    <property type="molecule type" value="Genomic_DNA"/>
</dbReference>
<organism evidence="10 11">
    <name type="scientific">Thiomicrorhabdus sediminis</name>
    <dbReference type="NCBI Taxonomy" id="2580412"/>
    <lineage>
        <taxon>Bacteria</taxon>
        <taxon>Pseudomonadati</taxon>
        <taxon>Pseudomonadota</taxon>
        <taxon>Gammaproteobacteria</taxon>
        <taxon>Thiotrichales</taxon>
        <taxon>Piscirickettsiaceae</taxon>
        <taxon>Thiomicrorhabdus</taxon>
    </lineage>
</organism>
<dbReference type="SUPFAM" id="SSF141523">
    <property type="entry name" value="L,D-transpeptidase catalytic domain-like"/>
    <property type="match status" value="1"/>
</dbReference>
<feature type="domain" description="L,D-TPase catalytic" evidence="9">
    <location>
        <begin position="134"/>
        <end position="271"/>
    </location>
</feature>
<keyword evidence="11" id="KW-1185">Reference proteome</keyword>
<accession>A0A4P9K5P3</accession>
<comment type="pathway">
    <text evidence="1 7">Cell wall biogenesis; peptidoglycan biosynthesis.</text>
</comment>
<evidence type="ECO:0000256" key="8">
    <source>
        <dbReference type="SAM" id="SignalP"/>
    </source>
</evidence>
<dbReference type="GO" id="GO:0008360">
    <property type="term" value="P:regulation of cell shape"/>
    <property type="evidence" value="ECO:0007669"/>
    <property type="project" value="UniProtKB-UniRule"/>
</dbReference>
<keyword evidence="3" id="KW-0808">Transferase</keyword>
<dbReference type="AlphaFoldDB" id="A0A4P9K5P3"/>
<dbReference type="Gene3D" id="2.40.440.10">
    <property type="entry name" value="L,D-transpeptidase catalytic domain-like"/>
    <property type="match status" value="1"/>
</dbReference>
<dbReference type="GO" id="GO:0009252">
    <property type="term" value="P:peptidoglycan biosynthetic process"/>
    <property type="evidence" value="ECO:0007669"/>
    <property type="project" value="UniProtKB-UniPathway"/>
</dbReference>
<gene>
    <name evidence="10" type="ORF">FE785_02460</name>
</gene>
<evidence type="ECO:0000256" key="2">
    <source>
        <dbReference type="ARBA" id="ARBA00005992"/>
    </source>
</evidence>
<dbReference type="Pfam" id="PF03734">
    <property type="entry name" value="YkuD"/>
    <property type="match status" value="1"/>
</dbReference>
<dbReference type="PANTHER" id="PTHR36699:SF1">
    <property type="entry name" value="L,D-TRANSPEPTIDASE YAFK-RELATED"/>
    <property type="match status" value="1"/>
</dbReference>
<evidence type="ECO:0000259" key="9">
    <source>
        <dbReference type="PROSITE" id="PS52029"/>
    </source>
</evidence>
<keyword evidence="5 7" id="KW-0573">Peptidoglycan synthesis</keyword>
<evidence type="ECO:0000256" key="6">
    <source>
        <dbReference type="ARBA" id="ARBA00023316"/>
    </source>
</evidence>
<sequence length="359" mass="40738">MTANSRCHNWLLKAALAACLAVNAVHADEVLQTEQKLINGLQSVQQLQLQQALTTFEELGERFPKYKLAHLLKADLLAAKAGNLQLIEQVRQQNPKSVARLIDEAEVRWQFSNNNLKHTDEFNDFVLKSAEQKHIILVSLQESRLYVYKRDAGKGMQRIADYYVTMGRKGSGKEREGDLRTPIGVYHIVDLLPGSDLPDLYGVGALPLNYPNIWDKSNGKTGSGIWLHGVPSDTYIRAPRASRGCVVLNNKAMERLLSEYDIPFATPVVIVDQPVDKTLMASSQYLLTQIQAWLADNQPQVNWQQVSVFRYPNEKDLFYVTFPDPDSQRLHHQFWKRDGDGDWIVKVESADEINKLAQK</sequence>
<dbReference type="KEGG" id="thig:FE785_02460"/>
<dbReference type="GO" id="GO:0004180">
    <property type="term" value="F:carboxypeptidase activity"/>
    <property type="evidence" value="ECO:0007669"/>
    <property type="project" value="UniProtKB-ARBA"/>
</dbReference>
<evidence type="ECO:0000256" key="3">
    <source>
        <dbReference type="ARBA" id="ARBA00022679"/>
    </source>
</evidence>
<dbReference type="CDD" id="cd16913">
    <property type="entry name" value="YkuD_like"/>
    <property type="match status" value="1"/>
</dbReference>
<dbReference type="PANTHER" id="PTHR36699">
    <property type="entry name" value="LD-TRANSPEPTIDASE"/>
    <property type="match status" value="1"/>
</dbReference>
<dbReference type="InterPro" id="IPR005490">
    <property type="entry name" value="LD_TPept_cat_dom"/>
</dbReference>
<evidence type="ECO:0000313" key="11">
    <source>
        <dbReference type="Proteomes" id="UP000304864"/>
    </source>
</evidence>
<comment type="similarity">
    <text evidence="2">Belongs to the YkuD family.</text>
</comment>
<evidence type="ECO:0000256" key="7">
    <source>
        <dbReference type="PROSITE-ProRule" id="PRU01373"/>
    </source>
</evidence>